<keyword evidence="1" id="KW-0812">Transmembrane</keyword>
<dbReference type="InterPro" id="IPR000719">
    <property type="entry name" value="Prot_kinase_dom"/>
</dbReference>
<name>A0AAV6LP68_9ERIC</name>
<dbReference type="PANTHER" id="PTHR48010">
    <property type="entry name" value="OS05G0588300 PROTEIN"/>
    <property type="match status" value="1"/>
</dbReference>
<dbReference type="GO" id="GO:0004672">
    <property type="term" value="F:protein kinase activity"/>
    <property type="evidence" value="ECO:0007669"/>
    <property type="project" value="InterPro"/>
</dbReference>
<keyword evidence="1" id="KW-0472">Membrane</keyword>
<gene>
    <name evidence="3" type="ORF">RHGRI_002241</name>
</gene>
<reference evidence="3" key="1">
    <citation type="submission" date="2020-08" db="EMBL/GenBank/DDBJ databases">
        <title>Plant Genome Project.</title>
        <authorList>
            <person name="Zhang R.-G."/>
        </authorList>
    </citation>
    <scope>NUCLEOTIDE SEQUENCE</scope>
    <source>
        <strain evidence="3">WSP0</strain>
        <tissue evidence="3">Leaf</tissue>
    </source>
</reference>
<protein>
    <recommendedName>
        <fullName evidence="2">Protein kinase domain-containing protein</fullName>
    </recommendedName>
</protein>
<feature type="transmembrane region" description="Helical" evidence="1">
    <location>
        <begin position="126"/>
        <end position="146"/>
    </location>
</feature>
<proteinExistence type="predicted"/>
<dbReference type="InterPro" id="IPR050994">
    <property type="entry name" value="At_inactive_RLKs"/>
</dbReference>
<dbReference type="InterPro" id="IPR011009">
    <property type="entry name" value="Kinase-like_dom_sf"/>
</dbReference>
<dbReference type="Pfam" id="PF07714">
    <property type="entry name" value="PK_Tyr_Ser-Thr"/>
    <property type="match status" value="1"/>
</dbReference>
<dbReference type="EMBL" id="JACTNZ010000001">
    <property type="protein sequence ID" value="KAG5566611.1"/>
    <property type="molecule type" value="Genomic_DNA"/>
</dbReference>
<evidence type="ECO:0000256" key="1">
    <source>
        <dbReference type="SAM" id="Phobius"/>
    </source>
</evidence>
<dbReference type="FunFam" id="1.10.510.10:FF:000095">
    <property type="entry name" value="protein STRUBBELIG-RECEPTOR FAMILY 8"/>
    <property type="match status" value="1"/>
</dbReference>
<accession>A0AAV6LP68</accession>
<feature type="transmembrane region" description="Helical" evidence="1">
    <location>
        <begin position="28"/>
        <end position="50"/>
    </location>
</feature>
<dbReference type="AlphaFoldDB" id="A0AAV6LP68"/>
<organism evidence="3 4">
    <name type="scientific">Rhododendron griersonianum</name>
    <dbReference type="NCBI Taxonomy" id="479676"/>
    <lineage>
        <taxon>Eukaryota</taxon>
        <taxon>Viridiplantae</taxon>
        <taxon>Streptophyta</taxon>
        <taxon>Embryophyta</taxon>
        <taxon>Tracheophyta</taxon>
        <taxon>Spermatophyta</taxon>
        <taxon>Magnoliopsida</taxon>
        <taxon>eudicotyledons</taxon>
        <taxon>Gunneridae</taxon>
        <taxon>Pentapetalae</taxon>
        <taxon>asterids</taxon>
        <taxon>Ericales</taxon>
        <taxon>Ericaceae</taxon>
        <taxon>Ericoideae</taxon>
        <taxon>Rhodoreae</taxon>
        <taxon>Rhododendron</taxon>
    </lineage>
</organism>
<feature type="transmembrane region" description="Helical" evidence="1">
    <location>
        <begin position="173"/>
        <end position="191"/>
    </location>
</feature>
<feature type="domain" description="Protein kinase" evidence="2">
    <location>
        <begin position="279"/>
        <end position="565"/>
    </location>
</feature>
<dbReference type="PANTHER" id="PTHR48010:SF59">
    <property type="entry name" value="PROTEIN KINASE DOMAIN-CONTAINING PROTEIN"/>
    <property type="match status" value="1"/>
</dbReference>
<feature type="transmembrane region" description="Helical" evidence="1">
    <location>
        <begin position="102"/>
        <end position="119"/>
    </location>
</feature>
<keyword evidence="1" id="KW-1133">Transmembrane helix</keyword>
<evidence type="ECO:0000313" key="3">
    <source>
        <dbReference type="EMBL" id="KAG5566611.1"/>
    </source>
</evidence>
<dbReference type="Gene3D" id="3.30.200.20">
    <property type="entry name" value="Phosphorylase Kinase, domain 1"/>
    <property type="match status" value="1"/>
</dbReference>
<dbReference type="Proteomes" id="UP000823749">
    <property type="component" value="Chromosome 1"/>
</dbReference>
<comment type="caution">
    <text evidence="3">The sequence shown here is derived from an EMBL/GenBank/DDBJ whole genome shotgun (WGS) entry which is preliminary data.</text>
</comment>
<sequence length="570" mass="64398">MRGSTKQLLLPPMLIDVWPGHKFGSHKFWYIFGMISSPSWFFSLLAMDFFKKTSGFVFTFLILALVLLWSAGNFVVSMLYFSLRRNPNTGHFFRGYQRAGKTFGYALLYFGNLGLYYFSEKSVASILTFLFLALYCLCTLFCLQPYTDFGTIEFLLSTSLNQTLSHFGLRSSYSWLVIIACIVIAGIRYHLEPAHPPGSRATSDEDQLDSGQLLLITSKKEDPPPLSEPSYENVNFHCSVLLKEEPSVGSGVPEPEKTELVFFEGSPYSFYLHLEDLLRASAERLGRGSYGPAYKAILEDGSTLVVKRLKEVVVGKKEFEHQMEIIGSVGQQHPNVLPLQAYYCSEDEKLLVSDYIRGGNLYALLHGVHFLLLFPFLDSINYVSIGNRDDAKRSPLDWESRFKISLGTAKGIAHIHSVGGPKFTHGNIKSSNILLSHDTNACVSDFGLSPLMSFRPSASQYGGYRAPEVNETQRQTHKSDVYSFGVLLLEMLTGKQPNNMVDLPNWVLWFVKEEQTANVFDVVLTWFQSNQEDMVQMLQIGMACTEMNPDNRPSMEEVVRMIEEIQRSDL</sequence>
<evidence type="ECO:0000259" key="2">
    <source>
        <dbReference type="PROSITE" id="PS50011"/>
    </source>
</evidence>
<dbReference type="InterPro" id="IPR001245">
    <property type="entry name" value="Ser-Thr/Tyr_kinase_cat_dom"/>
</dbReference>
<dbReference type="SUPFAM" id="SSF56112">
    <property type="entry name" value="Protein kinase-like (PK-like)"/>
    <property type="match status" value="1"/>
</dbReference>
<dbReference type="Gene3D" id="1.10.510.10">
    <property type="entry name" value="Transferase(Phosphotransferase) domain 1"/>
    <property type="match status" value="1"/>
</dbReference>
<keyword evidence="4" id="KW-1185">Reference proteome</keyword>
<feature type="transmembrane region" description="Helical" evidence="1">
    <location>
        <begin position="57"/>
        <end position="82"/>
    </location>
</feature>
<dbReference type="PROSITE" id="PS50011">
    <property type="entry name" value="PROTEIN_KINASE_DOM"/>
    <property type="match status" value="1"/>
</dbReference>
<evidence type="ECO:0000313" key="4">
    <source>
        <dbReference type="Proteomes" id="UP000823749"/>
    </source>
</evidence>
<dbReference type="GO" id="GO:0005524">
    <property type="term" value="F:ATP binding"/>
    <property type="evidence" value="ECO:0007669"/>
    <property type="project" value="InterPro"/>
</dbReference>